<dbReference type="InterPro" id="IPR044528">
    <property type="entry name" value="POD-like_MBL-fold"/>
</dbReference>
<dbReference type="GO" id="GO:0050313">
    <property type="term" value="F:sulfur dioxygenase activity"/>
    <property type="evidence" value="ECO:0007669"/>
    <property type="project" value="InterPro"/>
</dbReference>
<dbReference type="EMBL" id="VSIY01000006">
    <property type="protein sequence ID" value="TYB81446.1"/>
    <property type="molecule type" value="Genomic_DNA"/>
</dbReference>
<dbReference type="SMART" id="SM00849">
    <property type="entry name" value="Lactamase_B"/>
    <property type="match status" value="1"/>
</dbReference>
<accession>A0A5D0RKJ8</accession>
<name>A0A5D0RKJ8_9RHOB</name>
<dbReference type="CDD" id="cd07724">
    <property type="entry name" value="POD-like_MBL-fold"/>
    <property type="match status" value="1"/>
</dbReference>
<keyword evidence="4" id="KW-1185">Reference proteome</keyword>
<dbReference type="GO" id="GO:0046872">
    <property type="term" value="F:metal ion binding"/>
    <property type="evidence" value="ECO:0007669"/>
    <property type="project" value="UniProtKB-KW"/>
</dbReference>
<dbReference type="Pfam" id="PF00753">
    <property type="entry name" value="Lactamase_B"/>
    <property type="match status" value="1"/>
</dbReference>
<evidence type="ECO:0000313" key="3">
    <source>
        <dbReference type="EMBL" id="TYB81446.1"/>
    </source>
</evidence>
<dbReference type="PANTHER" id="PTHR43084:SF1">
    <property type="entry name" value="PERSULFIDE DIOXYGENASE ETHE1, MITOCHONDRIAL"/>
    <property type="match status" value="1"/>
</dbReference>
<dbReference type="InterPro" id="IPR051682">
    <property type="entry name" value="Mito_Persulfide_Diox"/>
</dbReference>
<dbReference type="InterPro" id="IPR001279">
    <property type="entry name" value="Metallo-B-lactamas"/>
</dbReference>
<dbReference type="PANTHER" id="PTHR43084">
    <property type="entry name" value="PERSULFIDE DIOXYGENASE ETHE1"/>
    <property type="match status" value="1"/>
</dbReference>
<comment type="caution">
    <text evidence="3">The sequence shown here is derived from an EMBL/GenBank/DDBJ whole genome shotgun (WGS) entry which is preliminary data.</text>
</comment>
<feature type="domain" description="Metallo-beta-lactamase" evidence="2">
    <location>
        <begin position="27"/>
        <end position="217"/>
    </location>
</feature>
<sequence>MEDLAMQLPVDPSIKPEVEAFFDPATNTISYVVKDPDSNACAVIDSVMDIDYAAGRITYEHADKIIKHIEDNGLKLEWLIETHVHADHLSAAPYIQQKLGGKIGIGEKITVVQDTFGKVFNEGTEFQRDGSQFDRLFKDGDTYRIGGMDVVALHTPGHTPACMTHVVGDAAFVGDTLFMPDGGSARADFPGGDAGTLYDSIQRVLSLPEDTRLFMCHDYGPNGRDIQWETTVREEKEHNIHVGRGKTKEDFVKFRTERDATLAMPRLIIPSLQVNMRAGEMPPADKDGKTFLKVPVNTL</sequence>
<organism evidence="3 4">
    <name type="scientific">Maritimibacter fusiformis</name>
    <dbReference type="NCBI Taxonomy" id="2603819"/>
    <lineage>
        <taxon>Bacteria</taxon>
        <taxon>Pseudomonadati</taxon>
        <taxon>Pseudomonadota</taxon>
        <taxon>Alphaproteobacteria</taxon>
        <taxon>Rhodobacterales</taxon>
        <taxon>Roseobacteraceae</taxon>
        <taxon>Maritimibacter</taxon>
    </lineage>
</organism>
<dbReference type="SUPFAM" id="SSF56281">
    <property type="entry name" value="Metallo-hydrolase/oxidoreductase"/>
    <property type="match status" value="1"/>
</dbReference>
<dbReference type="Gene3D" id="3.60.15.10">
    <property type="entry name" value="Ribonuclease Z/Hydroxyacylglutathione hydrolase-like"/>
    <property type="match status" value="1"/>
</dbReference>
<evidence type="ECO:0000259" key="2">
    <source>
        <dbReference type="SMART" id="SM00849"/>
    </source>
</evidence>
<dbReference type="AlphaFoldDB" id="A0A5D0RKJ8"/>
<proteinExistence type="predicted"/>
<reference evidence="3 4" key="1">
    <citation type="submission" date="2019-08" db="EMBL/GenBank/DDBJ databases">
        <title>Identification of a novel species of the genus Boseongicola.</title>
        <authorList>
            <person name="Zhang X.-Q."/>
        </authorList>
    </citation>
    <scope>NUCLEOTIDE SEQUENCE [LARGE SCALE GENOMIC DNA]</scope>
    <source>
        <strain evidence="3 4">HY14</strain>
    </source>
</reference>
<dbReference type="GO" id="GO:0016787">
    <property type="term" value="F:hydrolase activity"/>
    <property type="evidence" value="ECO:0007669"/>
    <property type="project" value="UniProtKB-KW"/>
</dbReference>
<dbReference type="Proteomes" id="UP000322080">
    <property type="component" value="Unassembled WGS sequence"/>
</dbReference>
<keyword evidence="1" id="KW-0479">Metal-binding</keyword>
<gene>
    <name evidence="3" type="ORF">FVF75_10090</name>
</gene>
<keyword evidence="3" id="KW-0378">Hydrolase</keyword>
<dbReference type="RefSeq" id="WP_148377841.1">
    <property type="nucleotide sequence ID" value="NZ_VSIY01000006.1"/>
</dbReference>
<dbReference type="GO" id="GO:0070813">
    <property type="term" value="P:hydrogen sulfide metabolic process"/>
    <property type="evidence" value="ECO:0007669"/>
    <property type="project" value="TreeGrafter"/>
</dbReference>
<protein>
    <submittedName>
        <fullName evidence="3">MBL fold metallo-hydrolase</fullName>
    </submittedName>
</protein>
<dbReference type="GO" id="GO:0006749">
    <property type="term" value="P:glutathione metabolic process"/>
    <property type="evidence" value="ECO:0007669"/>
    <property type="project" value="InterPro"/>
</dbReference>
<evidence type="ECO:0000256" key="1">
    <source>
        <dbReference type="ARBA" id="ARBA00022723"/>
    </source>
</evidence>
<dbReference type="InterPro" id="IPR036866">
    <property type="entry name" value="RibonucZ/Hydroxyglut_hydro"/>
</dbReference>
<evidence type="ECO:0000313" key="4">
    <source>
        <dbReference type="Proteomes" id="UP000322080"/>
    </source>
</evidence>